<dbReference type="WBParaSite" id="JU765_v2.g8877.t1">
    <property type="protein sequence ID" value="JU765_v2.g8877.t1"/>
    <property type="gene ID" value="JU765_v2.g8877"/>
</dbReference>
<evidence type="ECO:0000313" key="1">
    <source>
        <dbReference type="Proteomes" id="UP000887576"/>
    </source>
</evidence>
<organism evidence="1 2">
    <name type="scientific">Panagrolaimus sp. JU765</name>
    <dbReference type="NCBI Taxonomy" id="591449"/>
    <lineage>
        <taxon>Eukaryota</taxon>
        <taxon>Metazoa</taxon>
        <taxon>Ecdysozoa</taxon>
        <taxon>Nematoda</taxon>
        <taxon>Chromadorea</taxon>
        <taxon>Rhabditida</taxon>
        <taxon>Tylenchina</taxon>
        <taxon>Panagrolaimomorpha</taxon>
        <taxon>Panagrolaimoidea</taxon>
        <taxon>Panagrolaimidae</taxon>
        <taxon>Panagrolaimus</taxon>
    </lineage>
</organism>
<evidence type="ECO:0000313" key="2">
    <source>
        <dbReference type="WBParaSite" id="JU765_v2.g8877.t1"/>
    </source>
</evidence>
<accession>A0AC34RP55</accession>
<dbReference type="Proteomes" id="UP000887576">
    <property type="component" value="Unplaced"/>
</dbReference>
<sequence>MKESSGKAVDDRVICYVQSVLDEIANDILKWTSMTINKFHSGKREISKAMLIAAIYTDRGLSELMEKLLPGADSDYCAIDIYQQTTATTVSERRAARQTLFDYDKICHKFEIDENSFLRDLSILVNVFKRRLEKGLGDDTAGRQYINSIFGNINDIYELTFRVLRAIEEVREMSQTQSMGAGLSEFAEGCEFDSYARFMEIFKEPIEEKVNALLKDKRYTAFFDEEDKISFTPDGQCMRMAFRYILPLYLHSVAAHFDDFYNYILALKNASKKNSPDYIELGNLETHLKSVTLEITKLEIPQISHKKYSRLRDDTQRAQHMSNIQRIQRSIENWEGKVIGFMCTEFIREGDLNVLHS</sequence>
<reference evidence="2" key="1">
    <citation type="submission" date="2022-11" db="UniProtKB">
        <authorList>
            <consortium name="WormBaseParasite"/>
        </authorList>
    </citation>
    <scope>IDENTIFICATION</scope>
</reference>
<protein>
    <submittedName>
        <fullName evidence="2">DH domain-containing protein</fullName>
    </submittedName>
</protein>
<name>A0AC34RP55_9BILA</name>
<proteinExistence type="predicted"/>